<protein>
    <submittedName>
        <fullName evidence="1">Uncharacterized protein</fullName>
    </submittedName>
</protein>
<evidence type="ECO:0000313" key="1">
    <source>
        <dbReference type="EMBL" id="KAG0019636.1"/>
    </source>
</evidence>
<organism evidence="1 2">
    <name type="scientific">Entomortierella chlamydospora</name>
    <dbReference type="NCBI Taxonomy" id="101097"/>
    <lineage>
        <taxon>Eukaryota</taxon>
        <taxon>Fungi</taxon>
        <taxon>Fungi incertae sedis</taxon>
        <taxon>Mucoromycota</taxon>
        <taxon>Mortierellomycotina</taxon>
        <taxon>Mortierellomycetes</taxon>
        <taxon>Mortierellales</taxon>
        <taxon>Mortierellaceae</taxon>
        <taxon>Entomortierella</taxon>
    </lineage>
</organism>
<reference evidence="1" key="1">
    <citation type="journal article" date="2020" name="Fungal Divers.">
        <title>Resolving the Mortierellaceae phylogeny through synthesis of multi-gene phylogenetics and phylogenomics.</title>
        <authorList>
            <person name="Vandepol N."/>
            <person name="Liber J."/>
            <person name="Desiro A."/>
            <person name="Na H."/>
            <person name="Kennedy M."/>
            <person name="Barry K."/>
            <person name="Grigoriev I.V."/>
            <person name="Miller A.N."/>
            <person name="O'Donnell K."/>
            <person name="Stajich J.E."/>
            <person name="Bonito G."/>
        </authorList>
    </citation>
    <scope>NUCLEOTIDE SEQUENCE</scope>
    <source>
        <strain evidence="1">NRRL 2769</strain>
    </source>
</reference>
<dbReference type="EMBL" id="JAAAID010000271">
    <property type="protein sequence ID" value="KAG0019636.1"/>
    <property type="molecule type" value="Genomic_DNA"/>
</dbReference>
<evidence type="ECO:0000313" key="2">
    <source>
        <dbReference type="Proteomes" id="UP000703661"/>
    </source>
</evidence>
<name>A0A9P6N0X7_9FUNG</name>
<dbReference type="Proteomes" id="UP000703661">
    <property type="component" value="Unassembled WGS sequence"/>
</dbReference>
<dbReference type="AlphaFoldDB" id="A0A9P6N0X7"/>
<accession>A0A9P6N0X7</accession>
<proteinExistence type="predicted"/>
<sequence length="71" mass="8122">MPKLTSVEFHVDSYPTLFDFDNLKELRKFEMNMLNCGMTAGFSASIFAQLFSRIDHLKLVMPSMAPEVSMD</sequence>
<gene>
    <name evidence="1" type="ORF">BGZ80_005507</name>
</gene>
<keyword evidence="2" id="KW-1185">Reference proteome</keyword>
<feature type="non-terminal residue" evidence="1">
    <location>
        <position position="71"/>
    </location>
</feature>
<comment type="caution">
    <text evidence="1">The sequence shown here is derived from an EMBL/GenBank/DDBJ whole genome shotgun (WGS) entry which is preliminary data.</text>
</comment>